<dbReference type="SUPFAM" id="SSF89447">
    <property type="entry name" value="AbrB/MazE/MraZ-like"/>
    <property type="match status" value="1"/>
</dbReference>
<feature type="domain" description="SpoVT-AbrB" evidence="7">
    <location>
        <begin position="77"/>
        <end position="120"/>
    </location>
</feature>
<organism evidence="8">
    <name type="scientific">marine sediment metagenome</name>
    <dbReference type="NCBI Taxonomy" id="412755"/>
    <lineage>
        <taxon>unclassified sequences</taxon>
        <taxon>metagenomes</taxon>
        <taxon>ecological metagenomes</taxon>
    </lineage>
</organism>
<evidence type="ECO:0000256" key="1">
    <source>
        <dbReference type="ARBA" id="ARBA00013860"/>
    </source>
</evidence>
<dbReference type="InterPro" id="IPR003444">
    <property type="entry name" value="MraZ"/>
</dbReference>
<dbReference type="GO" id="GO:0003700">
    <property type="term" value="F:DNA-binding transcription factor activity"/>
    <property type="evidence" value="ECO:0007669"/>
    <property type="project" value="InterPro"/>
</dbReference>
<dbReference type="AlphaFoldDB" id="A0A0F9RX81"/>
<evidence type="ECO:0000256" key="2">
    <source>
        <dbReference type="ARBA" id="ARBA00022490"/>
    </source>
</evidence>
<name>A0A0F9RX81_9ZZZZ</name>
<evidence type="ECO:0000256" key="3">
    <source>
        <dbReference type="ARBA" id="ARBA00022737"/>
    </source>
</evidence>
<dbReference type="InterPro" id="IPR037914">
    <property type="entry name" value="SpoVT-AbrB_sf"/>
</dbReference>
<dbReference type="Gene3D" id="3.40.1550.20">
    <property type="entry name" value="Transcriptional regulator MraZ domain"/>
    <property type="match status" value="1"/>
</dbReference>
<keyword evidence="4" id="KW-0805">Transcription regulation</keyword>
<dbReference type="EMBL" id="LAZR01000674">
    <property type="protein sequence ID" value="KKN61045.1"/>
    <property type="molecule type" value="Genomic_DNA"/>
</dbReference>
<protein>
    <recommendedName>
        <fullName evidence="1">Transcriptional regulator MraZ</fullName>
    </recommendedName>
</protein>
<reference evidence="8" key="1">
    <citation type="journal article" date="2015" name="Nature">
        <title>Complex archaea that bridge the gap between prokaryotes and eukaryotes.</title>
        <authorList>
            <person name="Spang A."/>
            <person name="Saw J.H."/>
            <person name="Jorgensen S.L."/>
            <person name="Zaremba-Niedzwiedzka K."/>
            <person name="Martijn J."/>
            <person name="Lind A.E."/>
            <person name="van Eijk R."/>
            <person name="Schleper C."/>
            <person name="Guy L."/>
            <person name="Ettema T.J."/>
        </authorList>
    </citation>
    <scope>NUCLEOTIDE SEQUENCE</scope>
</reference>
<dbReference type="Pfam" id="PF02381">
    <property type="entry name" value="MraZ"/>
    <property type="match status" value="2"/>
</dbReference>
<sequence>MVFLGEHRHSLDDKSRITIPSKFRTAFKEGLVVTKGFENCLFVFTKKDWAEFAEKIQQLRTLKKDARTLSRFIFGGANEDSIDKQGRVIVPQPLRDWGQIKKEIVIIGVSNRLEVWSEANWDKVEKEAASSYSDIAEELADLGF</sequence>
<evidence type="ECO:0000259" key="7">
    <source>
        <dbReference type="PROSITE" id="PS51740"/>
    </source>
</evidence>
<dbReference type="InterPro" id="IPR035642">
    <property type="entry name" value="MraZ_N"/>
</dbReference>
<proteinExistence type="inferred from homology"/>
<evidence type="ECO:0000256" key="4">
    <source>
        <dbReference type="ARBA" id="ARBA00023015"/>
    </source>
</evidence>
<dbReference type="NCBIfam" id="TIGR00242">
    <property type="entry name" value="division/cell wall cluster transcriptional repressor MraZ"/>
    <property type="match status" value="1"/>
</dbReference>
<keyword evidence="6" id="KW-0804">Transcription</keyword>
<keyword evidence="2" id="KW-0963">Cytoplasm</keyword>
<keyword evidence="5" id="KW-0238">DNA-binding</keyword>
<dbReference type="InterPro" id="IPR038619">
    <property type="entry name" value="MraZ_sf"/>
</dbReference>
<evidence type="ECO:0000313" key="8">
    <source>
        <dbReference type="EMBL" id="KKN61045.1"/>
    </source>
</evidence>
<gene>
    <name evidence="8" type="ORF">LCGC14_0526040</name>
</gene>
<dbReference type="PROSITE" id="PS51740">
    <property type="entry name" value="SPOVT_ABRB"/>
    <property type="match status" value="2"/>
</dbReference>
<dbReference type="HAMAP" id="MF_01008">
    <property type="entry name" value="MraZ"/>
    <property type="match status" value="1"/>
</dbReference>
<evidence type="ECO:0000256" key="6">
    <source>
        <dbReference type="ARBA" id="ARBA00023163"/>
    </source>
</evidence>
<dbReference type="InterPro" id="IPR007159">
    <property type="entry name" value="SpoVT-AbrB_dom"/>
</dbReference>
<feature type="domain" description="SpoVT-AbrB" evidence="7">
    <location>
        <begin position="6"/>
        <end position="48"/>
    </location>
</feature>
<dbReference type="CDD" id="cd16320">
    <property type="entry name" value="MraZ_N"/>
    <property type="match status" value="1"/>
</dbReference>
<dbReference type="InterPro" id="IPR035644">
    <property type="entry name" value="MraZ_C"/>
</dbReference>
<dbReference type="CDD" id="cd16321">
    <property type="entry name" value="MraZ_C"/>
    <property type="match status" value="1"/>
</dbReference>
<dbReference type="InterPro" id="IPR020603">
    <property type="entry name" value="MraZ_dom"/>
</dbReference>
<dbReference type="GO" id="GO:2000143">
    <property type="term" value="P:negative regulation of DNA-templated transcription initiation"/>
    <property type="evidence" value="ECO:0007669"/>
    <property type="project" value="TreeGrafter"/>
</dbReference>
<dbReference type="GO" id="GO:0000976">
    <property type="term" value="F:transcription cis-regulatory region binding"/>
    <property type="evidence" value="ECO:0007669"/>
    <property type="project" value="TreeGrafter"/>
</dbReference>
<evidence type="ECO:0000256" key="5">
    <source>
        <dbReference type="ARBA" id="ARBA00023125"/>
    </source>
</evidence>
<dbReference type="PANTHER" id="PTHR34701:SF1">
    <property type="entry name" value="TRANSCRIPTIONAL REGULATOR MRAZ"/>
    <property type="match status" value="1"/>
</dbReference>
<accession>A0A0F9RX81</accession>
<comment type="caution">
    <text evidence="8">The sequence shown here is derived from an EMBL/GenBank/DDBJ whole genome shotgun (WGS) entry which is preliminary data.</text>
</comment>
<dbReference type="PANTHER" id="PTHR34701">
    <property type="entry name" value="TRANSCRIPTIONAL REGULATOR MRAZ"/>
    <property type="match status" value="1"/>
</dbReference>
<keyword evidence="3" id="KW-0677">Repeat</keyword>